<dbReference type="AlphaFoldDB" id="A0A6N2MNW9"/>
<organism evidence="2">
    <name type="scientific">Salix viminalis</name>
    <name type="common">Common osier</name>
    <name type="synonym">Basket willow</name>
    <dbReference type="NCBI Taxonomy" id="40686"/>
    <lineage>
        <taxon>Eukaryota</taxon>
        <taxon>Viridiplantae</taxon>
        <taxon>Streptophyta</taxon>
        <taxon>Embryophyta</taxon>
        <taxon>Tracheophyta</taxon>
        <taxon>Spermatophyta</taxon>
        <taxon>Magnoliopsida</taxon>
        <taxon>eudicotyledons</taxon>
        <taxon>Gunneridae</taxon>
        <taxon>Pentapetalae</taxon>
        <taxon>rosids</taxon>
        <taxon>fabids</taxon>
        <taxon>Malpighiales</taxon>
        <taxon>Salicaceae</taxon>
        <taxon>Saliceae</taxon>
        <taxon>Salix</taxon>
    </lineage>
</organism>
<keyword evidence="1" id="KW-0732">Signal</keyword>
<reference evidence="2" key="1">
    <citation type="submission" date="2019-03" db="EMBL/GenBank/DDBJ databases">
        <authorList>
            <person name="Mank J."/>
            <person name="Almeida P."/>
        </authorList>
    </citation>
    <scope>NUCLEOTIDE SEQUENCE</scope>
    <source>
        <strain evidence="2">78183</strain>
    </source>
</reference>
<feature type="signal peptide" evidence="1">
    <location>
        <begin position="1"/>
        <end position="26"/>
    </location>
</feature>
<name>A0A6N2MNW9_SALVM</name>
<evidence type="ECO:0000313" key="2">
    <source>
        <dbReference type="EMBL" id="VFU55087.1"/>
    </source>
</evidence>
<dbReference type="EMBL" id="CAADRP010001874">
    <property type="protein sequence ID" value="VFU55087.1"/>
    <property type="molecule type" value="Genomic_DNA"/>
</dbReference>
<protein>
    <submittedName>
        <fullName evidence="2">Uncharacterized protein</fullName>
    </submittedName>
</protein>
<feature type="chain" id="PRO_5026712151" evidence="1">
    <location>
        <begin position="27"/>
        <end position="81"/>
    </location>
</feature>
<proteinExistence type="predicted"/>
<evidence type="ECO:0000256" key="1">
    <source>
        <dbReference type="SAM" id="SignalP"/>
    </source>
</evidence>
<sequence>MRSWSSTVGVAAAGWLAMMDWLLTLGTDCSEEIARMKENIYRLIDIYYDALDAPKKGGRRVSFPTLLVVKFFEDFIFSPDH</sequence>
<accession>A0A6N2MNW9</accession>
<gene>
    <name evidence="2" type="ORF">SVIM_LOCUS389565</name>
</gene>